<dbReference type="AlphaFoldDB" id="F4SB21"/>
<evidence type="ECO:0000256" key="1">
    <source>
        <dbReference type="SAM" id="MobiDB-lite"/>
    </source>
</evidence>
<feature type="region of interest" description="Disordered" evidence="1">
    <location>
        <begin position="1"/>
        <end position="47"/>
    </location>
</feature>
<dbReference type="OrthoDB" id="2507165at2759"/>
<dbReference type="EMBL" id="GL883183">
    <property type="protein sequence ID" value="EGF98161.1"/>
    <property type="molecule type" value="Genomic_DNA"/>
</dbReference>
<dbReference type="InParanoid" id="F4SB21"/>
<name>F4SB21_MELLP</name>
<accession>F4SB21</accession>
<evidence type="ECO:0000313" key="2">
    <source>
        <dbReference type="EMBL" id="EGF98161.1"/>
    </source>
</evidence>
<dbReference type="Proteomes" id="UP000001072">
    <property type="component" value="Unassembled WGS sequence"/>
</dbReference>
<dbReference type="RefSeq" id="XP_007418566.1">
    <property type="nucleotide sequence ID" value="XM_007418504.1"/>
</dbReference>
<proteinExistence type="predicted"/>
<sequence>MAKMHNSKTSTRTMAETAKSPYGDSRARNNPRAVHPNSTTPPLPHQVSGSRIQMMLNRSRRATVPEVEDIADSSIGDTSISETGPDDLNEYNFESSNNIDLNRQIQIALEEQAELEDNLVSPQASVHIDSSNNSSSSSNDNTTHLSGRRLQIFNQIAGRAHLDEQNDQFIACMVAVLATLQDVSSIRNEILGAIRTNPHTRGVSTPDVVTWKADSAELKQCMRLLATQSILGGGVQAYTARVDPLGGTDQLPLGLYSRVMSALLSNPSEWKNRVLPPGYGSNPDPRHTRALETTLNNVLKEVCKSFDDVLLTHINLPNRVNSGGHANVPVLDTVIVKVRQGQTFVRCRVRITSMYYVALSERTRNDWRTGSSARRDPAGGRSIANLTLRMADFLSARQRMQAIHWGMNFADYGGRSFWNVVDRQLAHLRTQSTRYRYAFFILVLQSDLERIDGTKTFDGMKETTNFSLPTEAQINHTMNELNQTFGATVQPDEEAHAIVTDKAERVCN</sequence>
<dbReference type="VEuPathDB" id="FungiDB:MELLADRAFT_96125"/>
<dbReference type="GeneID" id="18937485"/>
<keyword evidence="3" id="KW-1185">Reference proteome</keyword>
<dbReference type="KEGG" id="mlr:MELLADRAFT_96125"/>
<protein>
    <submittedName>
        <fullName evidence="2">Uncharacterized protein</fullName>
    </submittedName>
</protein>
<evidence type="ECO:0000313" key="3">
    <source>
        <dbReference type="Proteomes" id="UP000001072"/>
    </source>
</evidence>
<gene>
    <name evidence="2" type="ORF">MELLADRAFT_96125</name>
</gene>
<dbReference type="HOGENOM" id="CLU_054421_0_0_1"/>
<organism evidence="3">
    <name type="scientific">Melampsora larici-populina (strain 98AG31 / pathotype 3-4-7)</name>
    <name type="common">Poplar leaf rust fungus</name>
    <dbReference type="NCBI Taxonomy" id="747676"/>
    <lineage>
        <taxon>Eukaryota</taxon>
        <taxon>Fungi</taxon>
        <taxon>Dikarya</taxon>
        <taxon>Basidiomycota</taxon>
        <taxon>Pucciniomycotina</taxon>
        <taxon>Pucciniomycetes</taxon>
        <taxon>Pucciniales</taxon>
        <taxon>Melampsoraceae</taxon>
        <taxon>Melampsora</taxon>
    </lineage>
</organism>
<reference evidence="3" key="1">
    <citation type="journal article" date="2011" name="Proc. Natl. Acad. Sci. U.S.A.">
        <title>Obligate biotrophy features unraveled by the genomic analysis of rust fungi.</title>
        <authorList>
            <person name="Duplessis S."/>
            <person name="Cuomo C.A."/>
            <person name="Lin Y.-C."/>
            <person name="Aerts A."/>
            <person name="Tisserant E."/>
            <person name="Veneault-Fourrey C."/>
            <person name="Joly D.L."/>
            <person name="Hacquard S."/>
            <person name="Amselem J."/>
            <person name="Cantarel B.L."/>
            <person name="Chiu R."/>
            <person name="Coutinho P.M."/>
            <person name="Feau N."/>
            <person name="Field M."/>
            <person name="Frey P."/>
            <person name="Gelhaye E."/>
            <person name="Goldberg J."/>
            <person name="Grabherr M.G."/>
            <person name="Kodira C.D."/>
            <person name="Kohler A."/>
            <person name="Kuees U."/>
            <person name="Lindquist E.A."/>
            <person name="Lucas S.M."/>
            <person name="Mago R."/>
            <person name="Mauceli E."/>
            <person name="Morin E."/>
            <person name="Murat C."/>
            <person name="Pangilinan J.L."/>
            <person name="Park R."/>
            <person name="Pearson M."/>
            <person name="Quesneville H."/>
            <person name="Rouhier N."/>
            <person name="Sakthikumar S."/>
            <person name="Salamov A.A."/>
            <person name="Schmutz J."/>
            <person name="Selles B."/>
            <person name="Shapiro H."/>
            <person name="Tanguay P."/>
            <person name="Tuskan G.A."/>
            <person name="Henrissat B."/>
            <person name="Van de Peer Y."/>
            <person name="Rouze P."/>
            <person name="Ellis J.G."/>
            <person name="Dodds P.N."/>
            <person name="Schein J.E."/>
            <person name="Zhong S."/>
            <person name="Hamelin R.C."/>
            <person name="Grigoriev I.V."/>
            <person name="Szabo L.J."/>
            <person name="Martin F."/>
        </authorList>
    </citation>
    <scope>NUCLEOTIDE SEQUENCE [LARGE SCALE GENOMIC DNA]</scope>
    <source>
        <strain evidence="3">98AG31 / pathotype 3-4-7</strain>
    </source>
</reference>